<accession>D4YZQ8</accession>
<reference evidence="2 3" key="1">
    <citation type="journal article" date="2010" name="J. Bacteriol.">
        <title>Complete genome sequence of the representative gamma-hexachlorocyclohexane-degrading bacterium Sphingobium japonicum UT26.</title>
        <authorList>
            <person name="Nagata Y."/>
            <person name="Ohtsubo Y."/>
            <person name="Endo R."/>
            <person name="Ichikawa N."/>
            <person name="Ankai A."/>
            <person name="Oguchi A."/>
            <person name="Fukui S."/>
            <person name="Fujita N."/>
            <person name="Tsuda M."/>
        </authorList>
    </citation>
    <scope>NUCLEOTIDE SEQUENCE [LARGE SCALE GENOMIC DNA]</scope>
    <source>
        <strain evidence="3">DSM 16413 / CCM 7287 / MTCC 6362 / UT26 / NBRC 101211 / UT26S</strain>
    </source>
</reference>
<gene>
    <name evidence="2" type="ordered locus">SJA_C1-10060</name>
</gene>
<keyword evidence="3" id="KW-1185">Reference proteome</keyword>
<dbReference type="HOGENOM" id="CLU_863068_0_0_5"/>
<feature type="region of interest" description="Disordered" evidence="1">
    <location>
        <begin position="276"/>
        <end position="303"/>
    </location>
</feature>
<dbReference type="Pfam" id="PF21790">
    <property type="entry name" value="OGG"/>
    <property type="match status" value="1"/>
</dbReference>
<organism evidence="2 3">
    <name type="scientific">Sphingobium indicum (strain DSM 16413 / CCM 7287 / MTCC 6362 / UT26 / NBRC 101211 / UT26S)</name>
    <name type="common">Sphingobium japonicum</name>
    <dbReference type="NCBI Taxonomy" id="452662"/>
    <lineage>
        <taxon>Bacteria</taxon>
        <taxon>Pseudomonadati</taxon>
        <taxon>Pseudomonadota</taxon>
        <taxon>Alphaproteobacteria</taxon>
        <taxon>Sphingomonadales</taxon>
        <taxon>Sphingomonadaceae</taxon>
        <taxon>Sphingobium</taxon>
    </lineage>
</organism>
<dbReference type="AlphaFoldDB" id="D4YZQ8"/>
<name>D4YZQ8_SPHIU</name>
<sequence>MFSPRTRGPQATMTIEYDEQRLNHFLSLLAKRKPHEAKGWVGAVPSAWAAKAIGGGLERWTEAMCRDCLRSALEVETSPLARAMLVLSWGGMRTRNAKLLLNDPSSPWLTLIDSMWNGDLDATAAYAEFSNLRRTSVGTPKGLPGMGPAYYTKLIFFLSRGKRTGYIMDQWTACSVNLLCGKDVVLTDVHKSWNRSGRLVEGYTVSDQNSADNYRAFNAVIEELVTRSDAADGEEIELALFDQGRGHGKWRNYVVQHRQAPYDGRLRKVIEDVDADGGEESKEHRQPSCRCRTGLSNPGWRAEKSRVLPSRSLNLKRWGTAS</sequence>
<protein>
    <submittedName>
        <fullName evidence="2">Uncharacterized protein</fullName>
    </submittedName>
</protein>
<proteinExistence type="predicted"/>
<evidence type="ECO:0000313" key="2">
    <source>
        <dbReference type="EMBL" id="BAI95840.1"/>
    </source>
</evidence>
<dbReference type="eggNOG" id="ENOG5033N0R">
    <property type="taxonomic scope" value="Bacteria"/>
</dbReference>
<dbReference type="KEGG" id="sjp:SJA_C1-10060"/>
<evidence type="ECO:0000256" key="1">
    <source>
        <dbReference type="SAM" id="MobiDB-lite"/>
    </source>
</evidence>
<dbReference type="Proteomes" id="UP000007753">
    <property type="component" value="Chromosome 1"/>
</dbReference>
<dbReference type="EMBL" id="AP010803">
    <property type="protein sequence ID" value="BAI95840.1"/>
    <property type="molecule type" value="Genomic_DNA"/>
</dbReference>
<evidence type="ECO:0000313" key="3">
    <source>
        <dbReference type="Proteomes" id="UP000007753"/>
    </source>
</evidence>
<dbReference type="InterPro" id="IPR048868">
    <property type="entry name" value="OGG-like_put"/>
</dbReference>